<evidence type="ECO:0000256" key="6">
    <source>
        <dbReference type="ARBA" id="ARBA00035197"/>
    </source>
</evidence>
<evidence type="ECO:0000313" key="9">
    <source>
        <dbReference type="Proteomes" id="UP000176902"/>
    </source>
</evidence>
<dbReference type="EMBL" id="MFCV01000003">
    <property type="protein sequence ID" value="OGE33936.1"/>
    <property type="molecule type" value="Genomic_DNA"/>
</dbReference>
<keyword evidence="5 7" id="KW-0687">Ribonucleoprotein</keyword>
<proteinExistence type="inferred from homology"/>
<dbReference type="InterPro" id="IPR005484">
    <property type="entry name" value="Ribosomal_uL18_bac/plant/anim"/>
</dbReference>
<dbReference type="AlphaFoldDB" id="A0A1F5JZ66"/>
<comment type="subunit">
    <text evidence="7">Part of the 50S ribosomal subunit; part of the 5S rRNA/L5/L18/L25 subcomplex. Contacts the 5S and 23S rRNAs.</text>
</comment>
<dbReference type="InterPro" id="IPR057268">
    <property type="entry name" value="Ribosomal_L18"/>
</dbReference>
<comment type="function">
    <text evidence="7">This is one of the proteins that bind and probably mediate the attachment of the 5S RNA into the large ribosomal subunit, where it forms part of the central protuberance.</text>
</comment>
<gene>
    <name evidence="7" type="primary">rplR</name>
    <name evidence="8" type="ORF">A3C59_01380</name>
</gene>
<keyword evidence="2 7" id="KW-0699">rRNA-binding</keyword>
<dbReference type="GO" id="GO:0005840">
    <property type="term" value="C:ribosome"/>
    <property type="evidence" value="ECO:0007669"/>
    <property type="project" value="UniProtKB-KW"/>
</dbReference>
<dbReference type="GO" id="GO:0005737">
    <property type="term" value="C:cytoplasm"/>
    <property type="evidence" value="ECO:0007669"/>
    <property type="project" value="UniProtKB-ARBA"/>
</dbReference>
<evidence type="ECO:0000256" key="1">
    <source>
        <dbReference type="ARBA" id="ARBA00007116"/>
    </source>
</evidence>
<comment type="caution">
    <text evidence="8">The sequence shown here is derived from an EMBL/GenBank/DDBJ whole genome shotgun (WGS) entry which is preliminary data.</text>
</comment>
<dbReference type="PANTHER" id="PTHR12899:SF3">
    <property type="entry name" value="LARGE RIBOSOMAL SUBUNIT PROTEIN UL18M"/>
    <property type="match status" value="1"/>
</dbReference>
<dbReference type="PANTHER" id="PTHR12899">
    <property type="entry name" value="39S RIBOSOMAL PROTEIN L18, MITOCHONDRIAL"/>
    <property type="match status" value="1"/>
</dbReference>
<keyword evidence="3 7" id="KW-0694">RNA-binding</keyword>
<reference evidence="8 9" key="1">
    <citation type="journal article" date="2016" name="Nat. Commun.">
        <title>Thousands of microbial genomes shed light on interconnected biogeochemical processes in an aquifer system.</title>
        <authorList>
            <person name="Anantharaman K."/>
            <person name="Brown C.T."/>
            <person name="Hug L.A."/>
            <person name="Sharon I."/>
            <person name="Castelle C.J."/>
            <person name="Probst A.J."/>
            <person name="Thomas B.C."/>
            <person name="Singh A."/>
            <person name="Wilkins M.J."/>
            <person name="Karaoz U."/>
            <person name="Brodie E.L."/>
            <person name="Williams K.H."/>
            <person name="Hubbard S.S."/>
            <person name="Banfield J.F."/>
        </authorList>
    </citation>
    <scope>NUCLEOTIDE SEQUENCE [LARGE SCALE GENOMIC DNA]</scope>
</reference>
<dbReference type="GO" id="GO:0003735">
    <property type="term" value="F:structural constituent of ribosome"/>
    <property type="evidence" value="ECO:0007669"/>
    <property type="project" value="InterPro"/>
</dbReference>
<dbReference type="Proteomes" id="UP000176902">
    <property type="component" value="Unassembled WGS sequence"/>
</dbReference>
<evidence type="ECO:0000256" key="7">
    <source>
        <dbReference type="HAMAP-Rule" id="MF_01337"/>
    </source>
</evidence>
<dbReference type="Pfam" id="PF00861">
    <property type="entry name" value="Ribosomal_L18p"/>
    <property type="match status" value="1"/>
</dbReference>
<sequence length="110" mass="12456">MQKVARKRIHKKIRKHLWGTTKCPRLSVFRSTKRIYAQIIDDSLGKTLVSATDMKETGTKQEKAYKVGKSLAEKALKSKITTVVFDRGGFLYQGRIEQLAKGAREGGLKF</sequence>
<evidence type="ECO:0000256" key="3">
    <source>
        <dbReference type="ARBA" id="ARBA00022884"/>
    </source>
</evidence>
<dbReference type="HAMAP" id="MF_01337_B">
    <property type="entry name" value="Ribosomal_uL18_B"/>
    <property type="match status" value="1"/>
</dbReference>
<keyword evidence="4 7" id="KW-0689">Ribosomal protein</keyword>
<dbReference type="NCBIfam" id="TIGR00060">
    <property type="entry name" value="L18_bact"/>
    <property type="match status" value="1"/>
</dbReference>
<dbReference type="GO" id="GO:1990904">
    <property type="term" value="C:ribonucleoprotein complex"/>
    <property type="evidence" value="ECO:0007669"/>
    <property type="project" value="UniProtKB-KW"/>
</dbReference>
<evidence type="ECO:0000256" key="4">
    <source>
        <dbReference type="ARBA" id="ARBA00022980"/>
    </source>
</evidence>
<dbReference type="CDD" id="cd00432">
    <property type="entry name" value="Ribosomal_L18_L5e"/>
    <property type="match status" value="1"/>
</dbReference>
<dbReference type="Gene3D" id="3.30.420.100">
    <property type="match status" value="1"/>
</dbReference>
<dbReference type="GO" id="GO:0006412">
    <property type="term" value="P:translation"/>
    <property type="evidence" value="ECO:0007669"/>
    <property type="project" value="UniProtKB-UniRule"/>
</dbReference>
<dbReference type="FunFam" id="3.30.420.100:FF:000001">
    <property type="entry name" value="50S ribosomal protein L18"/>
    <property type="match status" value="1"/>
</dbReference>
<name>A0A1F5JZ66_9BACT</name>
<dbReference type="GO" id="GO:0008097">
    <property type="term" value="F:5S rRNA binding"/>
    <property type="evidence" value="ECO:0007669"/>
    <property type="project" value="TreeGrafter"/>
</dbReference>
<comment type="similarity">
    <text evidence="1 7">Belongs to the universal ribosomal protein uL18 family.</text>
</comment>
<evidence type="ECO:0000256" key="2">
    <source>
        <dbReference type="ARBA" id="ARBA00022730"/>
    </source>
</evidence>
<dbReference type="SUPFAM" id="SSF53137">
    <property type="entry name" value="Translational machinery components"/>
    <property type="match status" value="1"/>
</dbReference>
<evidence type="ECO:0000313" key="8">
    <source>
        <dbReference type="EMBL" id="OGE33936.1"/>
    </source>
</evidence>
<dbReference type="STRING" id="1797768.A3C59_01380"/>
<accession>A0A1F5JZ66</accession>
<evidence type="ECO:0000256" key="5">
    <source>
        <dbReference type="ARBA" id="ARBA00023274"/>
    </source>
</evidence>
<organism evidence="8 9">
    <name type="scientific">Candidatus Daviesbacteria bacterium RIFCSPHIGHO2_02_FULL_36_13</name>
    <dbReference type="NCBI Taxonomy" id="1797768"/>
    <lineage>
        <taxon>Bacteria</taxon>
        <taxon>Candidatus Daviesiibacteriota</taxon>
    </lineage>
</organism>
<dbReference type="InterPro" id="IPR004389">
    <property type="entry name" value="Ribosomal_uL18_bac-type"/>
</dbReference>
<protein>
    <recommendedName>
        <fullName evidence="6 7">Large ribosomal subunit protein uL18</fullName>
    </recommendedName>
</protein>